<reference evidence="6 7" key="1">
    <citation type="journal article" date="2019" name="Environ. Microbiol.">
        <title>Species interactions and distinct microbial communities in high Arctic permafrost affected cryosols are associated with the CH4 and CO2 gas fluxes.</title>
        <authorList>
            <person name="Altshuler I."/>
            <person name="Hamel J."/>
            <person name="Turney S."/>
            <person name="Magnuson E."/>
            <person name="Levesque R."/>
            <person name="Greer C."/>
            <person name="Whyte L.G."/>
        </authorList>
    </citation>
    <scope>NUCLEOTIDE SEQUENCE [LARGE SCALE GENOMIC DNA]</scope>
    <source>
        <strain evidence="6 7">S13Y</strain>
    </source>
</reference>
<dbReference type="SUPFAM" id="SSF52402">
    <property type="entry name" value="Adenine nucleotide alpha hydrolases-like"/>
    <property type="match status" value="1"/>
</dbReference>
<dbReference type="InterPro" id="IPR014729">
    <property type="entry name" value="Rossmann-like_a/b/a_fold"/>
</dbReference>
<evidence type="ECO:0000256" key="1">
    <source>
        <dbReference type="ARBA" id="ARBA00005187"/>
    </source>
</evidence>
<comment type="pathway">
    <text evidence="1">Amino-acid biosynthesis; L-asparagine biosynthesis; L-asparagine from L-aspartate (L-Gln route): step 1/1.</text>
</comment>
<name>A0A502BWV8_9GAMM</name>
<dbReference type="RefSeq" id="WP_140656274.1">
    <property type="nucleotide sequence ID" value="NZ_RCZO01000016.1"/>
</dbReference>
<dbReference type="Gene3D" id="3.60.20.10">
    <property type="entry name" value="Glutamine Phosphoribosylpyrophosphate, subunit 1, domain 1"/>
    <property type="match status" value="1"/>
</dbReference>
<dbReference type="InterPro" id="IPR051786">
    <property type="entry name" value="ASN_synthetase/amidase"/>
</dbReference>
<dbReference type="GO" id="GO:0006529">
    <property type="term" value="P:asparagine biosynthetic process"/>
    <property type="evidence" value="ECO:0007669"/>
    <property type="project" value="InterPro"/>
</dbReference>
<evidence type="ECO:0000256" key="4">
    <source>
        <dbReference type="ARBA" id="ARBA00048741"/>
    </source>
</evidence>
<protein>
    <recommendedName>
        <fullName evidence="3">asparagine synthase (glutamine-hydrolyzing)</fullName>
        <ecNumber evidence="3">6.3.5.4</ecNumber>
    </recommendedName>
</protein>
<evidence type="ECO:0000259" key="5">
    <source>
        <dbReference type="Pfam" id="PF00733"/>
    </source>
</evidence>
<dbReference type="AlphaFoldDB" id="A0A502BWV8"/>
<dbReference type="PANTHER" id="PTHR43284">
    <property type="entry name" value="ASPARAGINE SYNTHETASE (GLUTAMINE-HYDROLYZING)"/>
    <property type="match status" value="1"/>
</dbReference>
<comment type="catalytic activity">
    <reaction evidence="4">
        <text>L-aspartate + L-glutamine + ATP + H2O = L-asparagine + L-glutamate + AMP + diphosphate + H(+)</text>
        <dbReference type="Rhea" id="RHEA:12228"/>
        <dbReference type="ChEBI" id="CHEBI:15377"/>
        <dbReference type="ChEBI" id="CHEBI:15378"/>
        <dbReference type="ChEBI" id="CHEBI:29985"/>
        <dbReference type="ChEBI" id="CHEBI:29991"/>
        <dbReference type="ChEBI" id="CHEBI:30616"/>
        <dbReference type="ChEBI" id="CHEBI:33019"/>
        <dbReference type="ChEBI" id="CHEBI:58048"/>
        <dbReference type="ChEBI" id="CHEBI:58359"/>
        <dbReference type="ChEBI" id="CHEBI:456215"/>
        <dbReference type="EC" id="6.3.5.4"/>
    </reaction>
</comment>
<dbReference type="InterPro" id="IPR029055">
    <property type="entry name" value="Ntn_hydrolases_N"/>
</dbReference>
<keyword evidence="7" id="KW-1185">Reference proteome</keyword>
<feature type="domain" description="Asparagine synthetase" evidence="5">
    <location>
        <begin position="220"/>
        <end position="577"/>
    </location>
</feature>
<comment type="caution">
    <text evidence="6">The sequence shown here is derived from an EMBL/GenBank/DDBJ whole genome shotgun (WGS) entry which is preliminary data.</text>
</comment>
<evidence type="ECO:0000313" key="7">
    <source>
        <dbReference type="Proteomes" id="UP000319486"/>
    </source>
</evidence>
<dbReference type="SUPFAM" id="SSF56235">
    <property type="entry name" value="N-terminal nucleophile aminohydrolases (Ntn hydrolases)"/>
    <property type="match status" value="1"/>
</dbReference>
<dbReference type="EMBL" id="RCZO01000016">
    <property type="protein sequence ID" value="TPG03996.1"/>
    <property type="molecule type" value="Genomic_DNA"/>
</dbReference>
<accession>A0A502BWV8</accession>
<dbReference type="GO" id="GO:0004066">
    <property type="term" value="F:asparagine synthase (glutamine-hydrolyzing) activity"/>
    <property type="evidence" value="ECO:0007669"/>
    <property type="project" value="UniProtKB-EC"/>
</dbReference>
<gene>
    <name evidence="6" type="ORF">EAH88_18750</name>
</gene>
<dbReference type="InterPro" id="IPR001962">
    <property type="entry name" value="Asn_synthase"/>
</dbReference>
<evidence type="ECO:0000256" key="2">
    <source>
        <dbReference type="ARBA" id="ARBA00005752"/>
    </source>
</evidence>
<dbReference type="Gene3D" id="3.40.50.620">
    <property type="entry name" value="HUPs"/>
    <property type="match status" value="2"/>
</dbReference>
<proteinExistence type="inferred from homology"/>
<evidence type="ECO:0000313" key="6">
    <source>
        <dbReference type="EMBL" id="TPG03996.1"/>
    </source>
</evidence>
<dbReference type="PIRSF" id="PIRSF001589">
    <property type="entry name" value="Asn_synthetase_glu-h"/>
    <property type="match status" value="1"/>
</dbReference>
<dbReference type="EC" id="6.3.5.4" evidence="3"/>
<sequence length="586" mass="64687">MSYRYIALVNTGRSWSNGHAFALDAAASQAGLSRRLMSDSITLFASAHTPTLRVPDGGIIVGHLFSANSTDPITEAHLQGIAEHSCIRRYLTEHCWGEYLLVMPGPRQPSEVIAMRDPSGGVPCVYSIQDGCGFLTSDISLARQLHGYQSRVDWEFVAHFLAYPHMKTRRTGLTGVRELLPGTSLLLQTGTLEIVHEWSPWDFVATAQRCDNEAEAIADVRHAVESVVKAWSRLDTSILLELSGGLDSSIVAACLRDVPSRVECCTLVPPIPGADERRYASVVANDLNRDLHIEALPFERACFDAPVQPGAVTPRVTALQFAIDDVMHAAADRLGVTSYFSGGGGDTIFCSLGNASPAADAFRRRGLSCALTVVRELSELHQCTAWRAGRLAVKKLLAAPKPARRPDSMFTNPRLPTITREDHPWYSAPEDALAGDRERIFDLVNTQSFRDSAPRGTVRPMRLPLLSQPVVEACLRVPSWMWVAGGRNRSIARAAFADVLPSQILNRRSKGTFMSYSGTAYRRHIGKIREHLLDGQLASRNLLDMDDLRRFLDSEQPVTHSSLMRIFDLCMIENWLRHQCAPSHSA</sequence>
<organism evidence="6 7">
    <name type="scientific">Rhodanobacter glycinis</name>
    <dbReference type="NCBI Taxonomy" id="582702"/>
    <lineage>
        <taxon>Bacteria</taxon>
        <taxon>Pseudomonadati</taxon>
        <taxon>Pseudomonadota</taxon>
        <taxon>Gammaproteobacteria</taxon>
        <taxon>Lysobacterales</taxon>
        <taxon>Rhodanobacteraceae</taxon>
        <taxon>Rhodanobacter</taxon>
    </lineage>
</organism>
<dbReference type="InterPro" id="IPR006426">
    <property type="entry name" value="Asn_synth_AEB"/>
</dbReference>
<comment type="similarity">
    <text evidence="2">Belongs to the asparagine synthetase family.</text>
</comment>
<dbReference type="PANTHER" id="PTHR43284:SF1">
    <property type="entry name" value="ASPARAGINE SYNTHETASE"/>
    <property type="match status" value="1"/>
</dbReference>
<dbReference type="Pfam" id="PF00733">
    <property type="entry name" value="Asn_synthase"/>
    <property type="match status" value="1"/>
</dbReference>
<evidence type="ECO:0000256" key="3">
    <source>
        <dbReference type="ARBA" id="ARBA00012737"/>
    </source>
</evidence>
<dbReference type="Proteomes" id="UP000319486">
    <property type="component" value="Unassembled WGS sequence"/>
</dbReference>